<dbReference type="RefSeq" id="WP_321390983.1">
    <property type="nucleotide sequence ID" value="NZ_CP139487.1"/>
</dbReference>
<dbReference type="AlphaFoldDB" id="A0AAX4HKM0"/>
<name>A0AAX4HKM0_9BACT</name>
<gene>
    <name evidence="1" type="ORF">SOO65_13620</name>
</gene>
<evidence type="ECO:0000313" key="2">
    <source>
        <dbReference type="Proteomes" id="UP001324634"/>
    </source>
</evidence>
<dbReference type="KEGG" id="psti:SOO65_13620"/>
<dbReference type="SUPFAM" id="SSF53756">
    <property type="entry name" value="UDP-Glycosyltransferase/glycogen phosphorylase"/>
    <property type="match status" value="1"/>
</dbReference>
<dbReference type="Gene3D" id="3.40.50.2000">
    <property type="entry name" value="Glycogen Phosphorylase B"/>
    <property type="match status" value="1"/>
</dbReference>
<protein>
    <submittedName>
        <fullName evidence="1">Uncharacterized protein</fullName>
    </submittedName>
</protein>
<dbReference type="Proteomes" id="UP001324634">
    <property type="component" value="Chromosome"/>
</dbReference>
<sequence length="340" mass="39128">MPHSSFQHQVNSLLDQQVAAGLRGDFDRGWEIALELEKIAPDDPRPKFNRAWYEMRQGNLAKGFELLSYGRWVKAFGDQPLPTNKPIYRNEDLRGKSLLFCSEGGLGDEIINFRFTKNFADMGAKVIVTCDSSLKSVFARCPWVSAVVGHKAAPDVFHDFWVPGMSAGQVLGIEYKDLNGDPYLGLDPEYNFKWKKYFDSFPKDKRPRVGLRFYGNPKFEHEQHRKFPKELLINAVGDVPWINLQKEETTLPLNTWEDTLGVISQLDLVITSCTSVAHAAAALGKETWVMVPVLPYYIWALPGEKTPWYKNVRLFRQTKFGEWDDVFDRVKVEFEKWNLK</sequence>
<dbReference type="EMBL" id="CP139487">
    <property type="protein sequence ID" value="WPU63728.1"/>
    <property type="molecule type" value="Genomic_DNA"/>
</dbReference>
<keyword evidence="2" id="KW-1185">Reference proteome</keyword>
<evidence type="ECO:0000313" key="1">
    <source>
        <dbReference type="EMBL" id="WPU63728.1"/>
    </source>
</evidence>
<reference evidence="1 2" key="1">
    <citation type="submission" date="2023-11" db="EMBL/GenBank/DDBJ databases">
        <title>Peredibacter starrii A3.12.</title>
        <authorList>
            <person name="Mitchell R.J."/>
        </authorList>
    </citation>
    <scope>NUCLEOTIDE SEQUENCE [LARGE SCALE GENOMIC DNA]</scope>
    <source>
        <strain evidence="1 2">A3.12</strain>
    </source>
</reference>
<accession>A0AAX4HKM0</accession>
<organism evidence="1 2">
    <name type="scientific">Peredibacter starrii</name>
    <dbReference type="NCBI Taxonomy" id="28202"/>
    <lineage>
        <taxon>Bacteria</taxon>
        <taxon>Pseudomonadati</taxon>
        <taxon>Bdellovibrionota</taxon>
        <taxon>Bacteriovoracia</taxon>
        <taxon>Bacteriovoracales</taxon>
        <taxon>Bacteriovoracaceae</taxon>
        <taxon>Peredibacter</taxon>
    </lineage>
</organism>
<proteinExistence type="predicted"/>